<dbReference type="Pfam" id="PF00196">
    <property type="entry name" value="GerE"/>
    <property type="match status" value="1"/>
</dbReference>
<keyword evidence="1" id="KW-0805">Transcription regulation</keyword>
<dbReference type="InterPro" id="IPR036388">
    <property type="entry name" value="WH-like_DNA-bd_sf"/>
</dbReference>
<dbReference type="PANTHER" id="PTHR44688:SF16">
    <property type="entry name" value="DNA-BINDING TRANSCRIPTIONAL ACTIVATOR DEVR_DOSR"/>
    <property type="match status" value="1"/>
</dbReference>
<evidence type="ECO:0000256" key="3">
    <source>
        <dbReference type="ARBA" id="ARBA00023163"/>
    </source>
</evidence>
<dbReference type="EMBL" id="CP071090">
    <property type="protein sequence ID" value="QSQ19186.1"/>
    <property type="molecule type" value="Genomic_DNA"/>
</dbReference>
<evidence type="ECO:0000259" key="4">
    <source>
        <dbReference type="PROSITE" id="PS50043"/>
    </source>
</evidence>
<reference evidence="5 6" key="1">
    <citation type="submission" date="2021-02" db="EMBL/GenBank/DDBJ databases">
        <title>De Novo genome assembly of isolated myxobacteria.</title>
        <authorList>
            <person name="Stevens D.C."/>
        </authorList>
    </citation>
    <scope>NUCLEOTIDE SEQUENCE [LARGE SCALE GENOMIC DNA]</scope>
    <source>
        <strain evidence="6">SCPEA02</strain>
    </source>
</reference>
<dbReference type="SMART" id="SM00421">
    <property type="entry name" value="HTH_LUXR"/>
    <property type="match status" value="1"/>
</dbReference>
<dbReference type="RefSeq" id="WP_206720774.1">
    <property type="nucleotide sequence ID" value="NZ_CP071090.1"/>
</dbReference>
<evidence type="ECO:0000256" key="2">
    <source>
        <dbReference type="ARBA" id="ARBA00023125"/>
    </source>
</evidence>
<protein>
    <submittedName>
        <fullName evidence="5">Helix-turn-helix transcriptional regulator</fullName>
    </submittedName>
</protein>
<name>A0ABX7NP48_9BACT</name>
<dbReference type="PROSITE" id="PS50043">
    <property type="entry name" value="HTH_LUXR_2"/>
    <property type="match status" value="1"/>
</dbReference>
<dbReference type="InterPro" id="IPR000792">
    <property type="entry name" value="Tscrpt_reg_LuxR_C"/>
</dbReference>
<keyword evidence="6" id="KW-1185">Reference proteome</keyword>
<dbReference type="CDD" id="cd06170">
    <property type="entry name" value="LuxR_C_like"/>
    <property type="match status" value="1"/>
</dbReference>
<evidence type="ECO:0000256" key="1">
    <source>
        <dbReference type="ARBA" id="ARBA00023015"/>
    </source>
</evidence>
<organism evidence="5 6">
    <name type="scientific">Pyxidicoccus parkwayensis</name>
    <dbReference type="NCBI Taxonomy" id="2813578"/>
    <lineage>
        <taxon>Bacteria</taxon>
        <taxon>Pseudomonadati</taxon>
        <taxon>Myxococcota</taxon>
        <taxon>Myxococcia</taxon>
        <taxon>Myxococcales</taxon>
        <taxon>Cystobacterineae</taxon>
        <taxon>Myxococcaceae</taxon>
        <taxon>Pyxidicoccus</taxon>
    </lineage>
</organism>
<dbReference type="Proteomes" id="UP000662747">
    <property type="component" value="Chromosome"/>
</dbReference>
<feature type="domain" description="HTH luxR-type" evidence="4">
    <location>
        <begin position="188"/>
        <end position="253"/>
    </location>
</feature>
<dbReference type="PRINTS" id="PR00038">
    <property type="entry name" value="HTHLUXR"/>
</dbReference>
<dbReference type="Gene3D" id="1.10.10.10">
    <property type="entry name" value="Winged helix-like DNA-binding domain superfamily/Winged helix DNA-binding domain"/>
    <property type="match status" value="1"/>
</dbReference>
<sequence>MSGGTLRGSQVRALVHLVNEAHELKTGRAARPRHLLTGVCRILGADAGACVMERDFRPGGQGGFTAVVLEGWGGSAEPALEALQRLGSACNPAIRSLMAQGHGAGDLVTARRRELVADSQWYGAPYVENYLCPTGLDDSVYSSRWSERPGVVQGIGLYRERSGRPFDEADRELLHVFHAECGAMLGTEASHDIKLTQRERQTLELLLQGLGDKQIAARLGISRFTVNQYTKSIYRHFGVQSRAALIAKVLGDGDKRMS</sequence>
<keyword evidence="3" id="KW-0804">Transcription</keyword>
<dbReference type="SUPFAM" id="SSF46894">
    <property type="entry name" value="C-terminal effector domain of the bipartite response regulators"/>
    <property type="match status" value="1"/>
</dbReference>
<keyword evidence="2" id="KW-0238">DNA-binding</keyword>
<evidence type="ECO:0000313" key="5">
    <source>
        <dbReference type="EMBL" id="QSQ19186.1"/>
    </source>
</evidence>
<dbReference type="PANTHER" id="PTHR44688">
    <property type="entry name" value="DNA-BINDING TRANSCRIPTIONAL ACTIVATOR DEVR_DOSR"/>
    <property type="match status" value="1"/>
</dbReference>
<accession>A0ABX7NP48</accession>
<evidence type="ECO:0000313" key="6">
    <source>
        <dbReference type="Proteomes" id="UP000662747"/>
    </source>
</evidence>
<dbReference type="InterPro" id="IPR016032">
    <property type="entry name" value="Sig_transdc_resp-reg_C-effctor"/>
</dbReference>
<gene>
    <name evidence="5" type="ORF">JY651_27995</name>
</gene>
<proteinExistence type="predicted"/>